<dbReference type="PANTHER" id="PTHR35391:SF7">
    <property type="entry name" value="C2H2-TYPE DOMAIN-CONTAINING PROTEIN"/>
    <property type="match status" value="1"/>
</dbReference>
<accession>A0A8H4J3M8</accession>
<keyword evidence="1" id="KW-0863">Zinc-finger</keyword>
<feature type="region of interest" description="Disordered" evidence="2">
    <location>
        <begin position="133"/>
        <end position="157"/>
    </location>
</feature>
<gene>
    <name evidence="4" type="ORF">GTA08_BOTSDO11808</name>
</gene>
<dbReference type="PROSITE" id="PS50157">
    <property type="entry name" value="ZINC_FINGER_C2H2_2"/>
    <property type="match status" value="1"/>
</dbReference>
<proteinExistence type="predicted"/>
<evidence type="ECO:0000259" key="3">
    <source>
        <dbReference type="PROSITE" id="PS50157"/>
    </source>
</evidence>
<dbReference type="PROSITE" id="PS00028">
    <property type="entry name" value="ZINC_FINGER_C2H2_1"/>
    <property type="match status" value="1"/>
</dbReference>
<keyword evidence="5" id="KW-1185">Reference proteome</keyword>
<dbReference type="Proteomes" id="UP000572817">
    <property type="component" value="Unassembled WGS sequence"/>
</dbReference>
<evidence type="ECO:0000256" key="2">
    <source>
        <dbReference type="SAM" id="MobiDB-lite"/>
    </source>
</evidence>
<feature type="region of interest" description="Disordered" evidence="2">
    <location>
        <begin position="411"/>
        <end position="445"/>
    </location>
</feature>
<protein>
    <recommendedName>
        <fullName evidence="3">C2H2-type domain-containing protein</fullName>
    </recommendedName>
</protein>
<feature type="domain" description="C2H2-type" evidence="3">
    <location>
        <begin position="333"/>
        <end position="362"/>
    </location>
</feature>
<evidence type="ECO:0000256" key="1">
    <source>
        <dbReference type="PROSITE-ProRule" id="PRU00042"/>
    </source>
</evidence>
<keyword evidence="1" id="KW-0862">Zinc</keyword>
<feature type="compositionally biased region" description="Acidic residues" evidence="2">
    <location>
        <begin position="143"/>
        <end position="157"/>
    </location>
</feature>
<reference evidence="4" key="1">
    <citation type="submission" date="2020-04" db="EMBL/GenBank/DDBJ databases">
        <title>Genome Assembly and Annotation of Botryosphaeria dothidea sdau 11-99, a Latent Pathogen of Apple Fruit Ring Rot in China.</title>
        <authorList>
            <person name="Yu C."/>
            <person name="Diao Y."/>
            <person name="Lu Q."/>
            <person name="Zhao J."/>
            <person name="Cui S."/>
            <person name="Peng C."/>
            <person name="He B."/>
            <person name="Liu H."/>
        </authorList>
    </citation>
    <scope>NUCLEOTIDE SEQUENCE [LARGE SCALE GENOMIC DNA]</scope>
    <source>
        <strain evidence="4">Sdau11-99</strain>
    </source>
</reference>
<dbReference type="GO" id="GO:0008270">
    <property type="term" value="F:zinc ion binding"/>
    <property type="evidence" value="ECO:0007669"/>
    <property type="project" value="UniProtKB-KW"/>
</dbReference>
<dbReference type="EMBL" id="WWBZ02000002">
    <property type="protein sequence ID" value="KAF4312467.1"/>
    <property type="molecule type" value="Genomic_DNA"/>
</dbReference>
<dbReference type="InterPro" id="IPR013087">
    <property type="entry name" value="Znf_C2H2_type"/>
</dbReference>
<evidence type="ECO:0000313" key="4">
    <source>
        <dbReference type="EMBL" id="KAF4312467.1"/>
    </source>
</evidence>
<name>A0A8H4J3M8_9PEZI</name>
<comment type="caution">
    <text evidence="4">The sequence shown here is derived from an EMBL/GenBank/DDBJ whole genome shotgun (WGS) entry which is preliminary data.</text>
</comment>
<dbReference type="OrthoDB" id="6133115at2759"/>
<feature type="compositionally biased region" description="Basic and acidic residues" evidence="2">
    <location>
        <begin position="133"/>
        <end position="142"/>
    </location>
</feature>
<sequence length="582" mass="65646">MADQEHAYQSVIDPLNAEQDSRLTAQSTLPGSSIASLISDYIHSFQALQNSVEELGQHFSEEIISAEVSDATGRFRVWTKNIGAHKAGQNSLDYHLRDASHIRERVQTLLQTLNHFIQDATAILRGEKIPWDKMPSEAKSDDGLTDSEDSGSSDVGSIDDEAELRQLVASIKTKITLLMRLSMAIRKPAAHDQLINSADIDTSNYEQFDARHVREKFPRAPDDVVRRLGRAISRRRQCFKYKGEHAKKLAHGLKTAKGTGQDAKTELQPQSTIASSLPHTLKANAYLDLEAKEGSDTGVSRTSFATPRDEGNKLFERRREWFQHEREMYKRYWICSGDCSKRFDDPEAFTGHLIRDHGTTDPPEALISEAEHVDGIETNGDCCLCGDKCKPLLELRDHLGEHQRQLALFALPPLESEEHEGVENSEEAARDHSSGNSTVGSEVQEDSDALAVGMEWEKAALPNTNISELDSHVQDNLEKHSHNPSRRGTNYDAEEELQSIREEHKADIQERLKKFGCQENQIRTTLKPESAKDLPVGLRPGNRCKLNHHHDHDHMPTYVKVHRDHLATETLTFYGLPWEWID</sequence>
<keyword evidence="1" id="KW-0479">Metal-binding</keyword>
<dbReference type="PANTHER" id="PTHR35391">
    <property type="entry name" value="C2H2-TYPE DOMAIN-CONTAINING PROTEIN-RELATED"/>
    <property type="match status" value="1"/>
</dbReference>
<feature type="compositionally biased region" description="Basic and acidic residues" evidence="2">
    <location>
        <begin position="419"/>
        <end position="433"/>
    </location>
</feature>
<evidence type="ECO:0000313" key="5">
    <source>
        <dbReference type="Proteomes" id="UP000572817"/>
    </source>
</evidence>
<organism evidence="4 5">
    <name type="scientific">Botryosphaeria dothidea</name>
    <dbReference type="NCBI Taxonomy" id="55169"/>
    <lineage>
        <taxon>Eukaryota</taxon>
        <taxon>Fungi</taxon>
        <taxon>Dikarya</taxon>
        <taxon>Ascomycota</taxon>
        <taxon>Pezizomycotina</taxon>
        <taxon>Dothideomycetes</taxon>
        <taxon>Dothideomycetes incertae sedis</taxon>
        <taxon>Botryosphaeriales</taxon>
        <taxon>Botryosphaeriaceae</taxon>
        <taxon>Botryosphaeria</taxon>
    </lineage>
</organism>
<dbReference type="AlphaFoldDB" id="A0A8H4J3M8"/>